<reference evidence="1 2" key="1">
    <citation type="submission" date="2020-02" db="EMBL/GenBank/DDBJ databases">
        <title>Draft genome sequence of Haematococcus lacustris strain NIES-144.</title>
        <authorList>
            <person name="Morimoto D."/>
            <person name="Nakagawa S."/>
            <person name="Yoshida T."/>
            <person name="Sawayama S."/>
        </authorList>
    </citation>
    <scope>NUCLEOTIDE SEQUENCE [LARGE SCALE GENOMIC DNA]</scope>
    <source>
        <strain evidence="1 2">NIES-144</strain>
    </source>
</reference>
<dbReference type="AlphaFoldDB" id="A0A699ZYF0"/>
<organism evidence="1 2">
    <name type="scientific">Haematococcus lacustris</name>
    <name type="common">Green alga</name>
    <name type="synonym">Haematococcus pluvialis</name>
    <dbReference type="NCBI Taxonomy" id="44745"/>
    <lineage>
        <taxon>Eukaryota</taxon>
        <taxon>Viridiplantae</taxon>
        <taxon>Chlorophyta</taxon>
        <taxon>core chlorophytes</taxon>
        <taxon>Chlorophyceae</taxon>
        <taxon>CS clade</taxon>
        <taxon>Chlamydomonadales</taxon>
        <taxon>Haematococcaceae</taxon>
        <taxon>Haematococcus</taxon>
    </lineage>
</organism>
<dbReference type="EMBL" id="BLLF01003338">
    <property type="protein sequence ID" value="GFH27065.1"/>
    <property type="molecule type" value="Genomic_DNA"/>
</dbReference>
<gene>
    <name evidence="1" type="ORF">HaLaN_25324</name>
</gene>
<evidence type="ECO:0000313" key="2">
    <source>
        <dbReference type="Proteomes" id="UP000485058"/>
    </source>
</evidence>
<comment type="caution">
    <text evidence="1">The sequence shown here is derived from an EMBL/GenBank/DDBJ whole genome shotgun (WGS) entry which is preliminary data.</text>
</comment>
<keyword evidence="2" id="KW-1185">Reference proteome</keyword>
<proteinExistence type="predicted"/>
<dbReference type="Proteomes" id="UP000485058">
    <property type="component" value="Unassembled WGS sequence"/>
</dbReference>
<name>A0A699ZYF0_HAELA</name>
<evidence type="ECO:0000313" key="1">
    <source>
        <dbReference type="EMBL" id="GFH27065.1"/>
    </source>
</evidence>
<protein>
    <submittedName>
        <fullName evidence="1">Uncharacterized protein</fullName>
    </submittedName>
</protein>
<accession>A0A699ZYF0</accession>
<sequence>MYDDRDNQGPPKLEKPGSGHNACCWGCLQHQCRLGGQLQEQVVPLALALGSLADLAHHCLNKDELVAFTTKGHVAVLPAVQW</sequence>